<organism evidence="9 10">
    <name type="scientific">Brevibacterium samyangense</name>
    <dbReference type="NCBI Taxonomy" id="366888"/>
    <lineage>
        <taxon>Bacteria</taxon>
        <taxon>Bacillati</taxon>
        <taxon>Actinomycetota</taxon>
        <taxon>Actinomycetes</taxon>
        <taxon>Micrococcales</taxon>
        <taxon>Brevibacteriaceae</taxon>
        <taxon>Brevibacterium</taxon>
    </lineage>
</organism>
<feature type="transmembrane region" description="Helical" evidence="8">
    <location>
        <begin position="499"/>
        <end position="521"/>
    </location>
</feature>
<dbReference type="Pfam" id="PF03023">
    <property type="entry name" value="MurJ"/>
    <property type="match status" value="1"/>
</dbReference>
<proteinExistence type="predicted"/>
<dbReference type="PANTHER" id="PTHR47019:SF1">
    <property type="entry name" value="LIPID II FLIPPASE MURJ"/>
    <property type="match status" value="1"/>
</dbReference>
<evidence type="ECO:0000256" key="1">
    <source>
        <dbReference type="ARBA" id="ARBA00004651"/>
    </source>
</evidence>
<dbReference type="PRINTS" id="PR01806">
    <property type="entry name" value="VIRFACTRMVIN"/>
</dbReference>
<evidence type="ECO:0000256" key="2">
    <source>
        <dbReference type="ARBA" id="ARBA00022475"/>
    </source>
</evidence>
<dbReference type="InterPro" id="IPR051050">
    <property type="entry name" value="Lipid_II_flippase_MurJ/MviN"/>
</dbReference>
<dbReference type="EMBL" id="BAAANO010000002">
    <property type="protein sequence ID" value="GAA1997948.1"/>
    <property type="molecule type" value="Genomic_DNA"/>
</dbReference>
<evidence type="ECO:0000313" key="10">
    <source>
        <dbReference type="Proteomes" id="UP001500755"/>
    </source>
</evidence>
<gene>
    <name evidence="9" type="ORF">GCM10009755_01390</name>
</gene>
<feature type="transmembrane region" description="Helical" evidence="8">
    <location>
        <begin position="58"/>
        <end position="77"/>
    </location>
</feature>
<feature type="transmembrane region" description="Helical" evidence="8">
    <location>
        <begin position="207"/>
        <end position="228"/>
    </location>
</feature>
<protein>
    <submittedName>
        <fullName evidence="9">Lipid II flippase MurJ</fullName>
    </submittedName>
</protein>
<dbReference type="InterPro" id="IPR004268">
    <property type="entry name" value="MurJ"/>
</dbReference>
<keyword evidence="3 8" id="KW-0812">Transmembrane</keyword>
<feature type="transmembrane region" description="Helical" evidence="8">
    <location>
        <begin position="285"/>
        <end position="310"/>
    </location>
</feature>
<comment type="subcellular location">
    <subcellularLocation>
        <location evidence="1">Cell membrane</location>
        <topology evidence="1">Multi-pass membrane protein</topology>
    </subcellularLocation>
</comment>
<keyword evidence="6 8" id="KW-1133">Transmembrane helix</keyword>
<feature type="transmembrane region" description="Helical" evidence="8">
    <location>
        <begin position="331"/>
        <end position="349"/>
    </location>
</feature>
<feature type="transmembrane region" description="Helical" evidence="8">
    <location>
        <begin position="464"/>
        <end position="484"/>
    </location>
</feature>
<feature type="transmembrane region" description="Helical" evidence="8">
    <location>
        <begin position="164"/>
        <end position="187"/>
    </location>
</feature>
<evidence type="ECO:0000256" key="7">
    <source>
        <dbReference type="ARBA" id="ARBA00023136"/>
    </source>
</evidence>
<feature type="transmembrane region" description="Helical" evidence="8">
    <location>
        <begin position="98"/>
        <end position="119"/>
    </location>
</feature>
<keyword evidence="7 8" id="KW-0472">Membrane</keyword>
<accession>A0ABN2T3M0</accession>
<feature type="transmembrane region" description="Helical" evidence="8">
    <location>
        <begin position="369"/>
        <end position="389"/>
    </location>
</feature>
<keyword evidence="10" id="KW-1185">Reference proteome</keyword>
<feature type="transmembrane region" description="Helical" evidence="8">
    <location>
        <begin position="428"/>
        <end position="452"/>
    </location>
</feature>
<feature type="transmembrane region" description="Helical" evidence="8">
    <location>
        <begin position="401"/>
        <end position="422"/>
    </location>
</feature>
<name>A0ABN2T3M0_9MICO</name>
<evidence type="ECO:0000256" key="5">
    <source>
        <dbReference type="ARBA" id="ARBA00022984"/>
    </source>
</evidence>
<dbReference type="Proteomes" id="UP001500755">
    <property type="component" value="Unassembled WGS sequence"/>
</dbReference>
<comment type="caution">
    <text evidence="9">The sequence shown here is derived from an EMBL/GenBank/DDBJ whole genome shotgun (WGS) entry which is preliminary data.</text>
</comment>
<evidence type="ECO:0000256" key="8">
    <source>
        <dbReference type="SAM" id="Phobius"/>
    </source>
</evidence>
<keyword evidence="4" id="KW-0133">Cell shape</keyword>
<dbReference type="RefSeq" id="WP_344305989.1">
    <property type="nucleotide sequence ID" value="NZ_BAAANO010000002.1"/>
</dbReference>
<keyword evidence="5" id="KW-0573">Peptidoglycan synthesis</keyword>
<evidence type="ECO:0000256" key="4">
    <source>
        <dbReference type="ARBA" id="ARBA00022960"/>
    </source>
</evidence>
<feature type="transmembrane region" description="Helical" evidence="8">
    <location>
        <begin position="131"/>
        <end position="152"/>
    </location>
</feature>
<sequence>MAATKLASLAKSSAVMTAGTLVSRILGFAKTMLLATAIGVTVGGAADAFDIANKVPNNLYMLLAGGVLNAVLVPQIVRATKQPDGGREFTNRLLTLAMGLMLLVTVIATACAPFLVRLYSSAGWSEDQRALAVAFAFWCLPQIFFYGLYTLFGQVLNAQSSFGPYMWAPVLNNVVAIAGLVVFIVLFGPGEAGQHAVGTWDATKIAVMAGSSTLGVVLQALVLLVPLWRSGFRYRPVFGVRGVGLGTAGRVATWTFGAVLIGQLGYIVTSQVASTVSDQGVPSNFAYSISFLIFMLPHSLVAVSLATALFTSLSTQAAHGDLDSVRASTSLGLRTVGMCTVFATVAFMALDGPTAMLIGGGSLEQAEVISNVITLMVLGLVPFSANYLLQRVFYAFEDARTPFWIQLPQVVLTALGVLWAGTQEPRFVVAYIALAMSLGYVFALVLSLVFVLRRIGNFGLGGAVLAHVKFAVAGLVALVVGVILRGTVGTSGWDSRGEAFVLIAWVGLCMLAVYLLVCWVLRVKEIRLLVSAVRAKVSRN</sequence>
<keyword evidence="2" id="KW-1003">Cell membrane</keyword>
<dbReference type="CDD" id="cd13123">
    <property type="entry name" value="MATE_MurJ_like"/>
    <property type="match status" value="1"/>
</dbReference>
<dbReference type="PANTHER" id="PTHR47019">
    <property type="entry name" value="LIPID II FLIPPASE MURJ"/>
    <property type="match status" value="1"/>
</dbReference>
<feature type="transmembrane region" description="Helical" evidence="8">
    <location>
        <begin position="251"/>
        <end position="273"/>
    </location>
</feature>
<evidence type="ECO:0000256" key="3">
    <source>
        <dbReference type="ARBA" id="ARBA00022692"/>
    </source>
</evidence>
<feature type="transmembrane region" description="Helical" evidence="8">
    <location>
        <begin position="21"/>
        <end position="46"/>
    </location>
</feature>
<dbReference type="NCBIfam" id="TIGR01695">
    <property type="entry name" value="murJ_mviN"/>
    <property type="match status" value="1"/>
</dbReference>
<evidence type="ECO:0000256" key="6">
    <source>
        <dbReference type="ARBA" id="ARBA00022989"/>
    </source>
</evidence>
<reference evidence="9 10" key="1">
    <citation type="journal article" date="2019" name="Int. J. Syst. Evol. Microbiol.">
        <title>The Global Catalogue of Microorganisms (GCM) 10K type strain sequencing project: providing services to taxonomists for standard genome sequencing and annotation.</title>
        <authorList>
            <consortium name="The Broad Institute Genomics Platform"/>
            <consortium name="The Broad Institute Genome Sequencing Center for Infectious Disease"/>
            <person name="Wu L."/>
            <person name="Ma J."/>
        </authorList>
    </citation>
    <scope>NUCLEOTIDE SEQUENCE [LARGE SCALE GENOMIC DNA]</scope>
    <source>
        <strain evidence="9 10">JCM 14546</strain>
    </source>
</reference>
<evidence type="ECO:0000313" key="9">
    <source>
        <dbReference type="EMBL" id="GAA1997948.1"/>
    </source>
</evidence>